<accession>A0ABY6HNX6</accession>
<reference evidence="2" key="1">
    <citation type="submission" date="2022-09" db="EMBL/GenBank/DDBJ databases">
        <title>Actin cytoskeleton and complex cell architecture in an #Asgard archaeon.</title>
        <authorList>
            <person name="Ponce Toledo R.I."/>
            <person name="Schleper C."/>
            <person name="Rodrigues Oliveira T."/>
            <person name="Wollweber F."/>
            <person name="Xu J."/>
            <person name="Rittmann S."/>
            <person name="Klingl A."/>
            <person name="Pilhofer M."/>
        </authorList>
    </citation>
    <scope>NUCLEOTIDE SEQUENCE</scope>
    <source>
        <strain evidence="2">B-35</strain>
    </source>
</reference>
<organism evidence="2 3">
    <name type="scientific">Candidatus Lokiarchaeum ossiferum</name>
    <dbReference type="NCBI Taxonomy" id="2951803"/>
    <lineage>
        <taxon>Archaea</taxon>
        <taxon>Promethearchaeati</taxon>
        <taxon>Promethearchaeota</taxon>
        <taxon>Promethearchaeia</taxon>
        <taxon>Promethearchaeales</taxon>
        <taxon>Promethearchaeaceae</taxon>
        <taxon>Candidatus Lokiarchaeum</taxon>
    </lineage>
</organism>
<dbReference type="EMBL" id="CP104013">
    <property type="protein sequence ID" value="UYP44189.1"/>
    <property type="molecule type" value="Genomic_DNA"/>
</dbReference>
<name>A0ABY6HNX6_9ARCH</name>
<dbReference type="Pfam" id="PF08378">
    <property type="entry name" value="NERD"/>
    <property type="match status" value="1"/>
</dbReference>
<evidence type="ECO:0000313" key="2">
    <source>
        <dbReference type="EMBL" id="UYP44189.1"/>
    </source>
</evidence>
<sequence>MVKVFSEIGSNKISKQHKKIIRWMEQSSEFKDAVVFLEFRFHGFGSRDVDILVLLNDRIHLIELKGHTFTDIPMNGKWQFYDHKTHQKKEYPPEGRRNQETPYQQAINTANSLKKWIQNHCNELTGELADSINIQNFLKSEEEFDIFPIVFINDNKFLDKKKIQEHPWCKICVGTAQLKKKLKRKYDTSVKLDSIFFEEMADMFNISDQKKSKKGRINQTLIKILRYMKKNNPKWKDQEIIRDTVFESGECRKAEVRKAIKRGKKENIIFQSSEGLILNELFSKLINLQKSSESAYKEWEHITLLSIYQRNGPELFKLYVDHIYGNPVDLTAQDQMIKSNQILSSIQIIPGNLLYYLFSEEIQYNSPSPSGFFRSGGIIHCDIQDQNYAPFIDKTGFEMSQLLAQKLRSGKIVGIVGAAASGKSTLTRLIGFQLLEMQKSVIYFTPSDFNDEIVHRIIEYEGNAEKDENSEIYIICENIHLFSDVQAQNLVKIISKAHSSRFLVTSRYIGDTFLEKIPTKIKDKNRIDIIDLDDEAQILQRYEGLTRTFLQYKFSQITGKQIDQVVKYILKNSTKVVSLIQIELLSIVDVKNIKELTNRWLSPSFHNQYFESTLEKYVESKISTLIDENSNKEEEIRTLLYCIVVFASLEIPLRQDLLVTISQINPESIYEYFTQWESLNEFQLNEYADICLHPVLAQKILDILPKISENWNFLESSLMKLHAKTPGLSISDKVRQIIVEEDPTFLGQILGSQGERSPFLDFRSIDIKRLAFYFDTISFEEFVEIIRIVRYYNPYWSQLRWNELFELLTIPNIIEMILECESIQSLLSFLRILDESRWPGFWEIIDSLSVDFLIDLFDEEFDDADRSLRQLRQWGYPKINYLEYQIVFDAVFRMIENQRNRQYWRIPFVITEPAFSTIQNMDVDSLIQNKLKADWLSFTKFIEFIDTNAARLHCDNNLRGKMINNVLSDNLQRYDIDMYCTALRLIKSTGSDQNSEVKEILENTDYNTLRENFLQLDASWLKFYISLTIKFEIPEIVDFLHGFSLQDIIQIWNNPRNEEEGQNYLDEFLVKLHEVQWPYLSEFIESFGLDYYSQRLAAENITKKPEEFYDSRLLWFLLTHEWPSKNLFIDHFDFMTFVQNENAHAAIHLLELIAPINLSNFINLVKELFLKVFYEERHFDLHYVIKYCIDEKIPWTEWVDIPYIINETEQDTRESKRLIEILKESGWELPEQVNLLLKQQDSKKKQDHLNRLSSIWKANYYLENGQQEKGIEIYKNTINESNMKGNIDKAIRIIDGLKRIDSKIKANLANLISIELFQSAHIKVEDQFHDVGHLLKRLIDSGHSQIPEILYEIFIRMSPKNTNKLVEIILRYCSLEQYYENLWHLLWKHQKYEYLNGLTDKFDGITAKNQNVIEPKLFIELLDNWFLWEMYLRICIYVNEDSSQKEQSLLDSLFSDKLSIERLLGLIHIEKRTKSSIIQRLFTLDQSTLYGIISRSSPTSFIRFLQLMQSNCPYSSYAEFIHRIENEKWENLFENLDDEMKMSVKILFMSVGVSIFDSLEIYD</sequence>
<proteinExistence type="predicted"/>
<keyword evidence="3" id="KW-1185">Reference proteome</keyword>
<dbReference type="SUPFAM" id="SSF52540">
    <property type="entry name" value="P-loop containing nucleoside triphosphate hydrolases"/>
    <property type="match status" value="1"/>
</dbReference>
<gene>
    <name evidence="2" type="ORF">NEF87_000474</name>
</gene>
<protein>
    <recommendedName>
        <fullName evidence="1">NERD domain-containing protein</fullName>
    </recommendedName>
</protein>
<dbReference type="Proteomes" id="UP001208689">
    <property type="component" value="Chromosome"/>
</dbReference>
<dbReference type="Gene3D" id="3.40.50.300">
    <property type="entry name" value="P-loop containing nucleotide triphosphate hydrolases"/>
    <property type="match status" value="1"/>
</dbReference>
<evidence type="ECO:0000313" key="3">
    <source>
        <dbReference type="Proteomes" id="UP001208689"/>
    </source>
</evidence>
<evidence type="ECO:0000259" key="1">
    <source>
        <dbReference type="Pfam" id="PF08378"/>
    </source>
</evidence>
<feature type="domain" description="NERD" evidence="1">
    <location>
        <begin position="19"/>
        <end position="120"/>
    </location>
</feature>
<dbReference type="InterPro" id="IPR027417">
    <property type="entry name" value="P-loop_NTPase"/>
</dbReference>
<dbReference type="InterPro" id="IPR011528">
    <property type="entry name" value="NERD"/>
</dbReference>